<feature type="transmembrane region" description="Helical" evidence="2">
    <location>
        <begin position="1489"/>
        <end position="1513"/>
    </location>
</feature>
<feature type="transmembrane region" description="Helical" evidence="2">
    <location>
        <begin position="1560"/>
        <end position="1585"/>
    </location>
</feature>
<name>A0ABP0SPD0_9DINO</name>
<feature type="transmembrane region" description="Helical" evidence="2">
    <location>
        <begin position="1636"/>
        <end position="1655"/>
    </location>
</feature>
<feature type="compositionally biased region" description="Basic residues" evidence="1">
    <location>
        <begin position="148"/>
        <end position="158"/>
    </location>
</feature>
<keyword evidence="2" id="KW-0812">Transmembrane</keyword>
<comment type="caution">
    <text evidence="3">The sequence shown here is derived from an EMBL/GenBank/DDBJ whole genome shotgun (WGS) entry which is preliminary data.</text>
</comment>
<keyword evidence="2" id="KW-1133">Transmembrane helix</keyword>
<feature type="compositionally biased region" description="Basic and acidic residues" evidence="1">
    <location>
        <begin position="287"/>
        <end position="296"/>
    </location>
</feature>
<feature type="region of interest" description="Disordered" evidence="1">
    <location>
        <begin position="434"/>
        <end position="505"/>
    </location>
</feature>
<evidence type="ECO:0000313" key="4">
    <source>
        <dbReference type="Proteomes" id="UP001642484"/>
    </source>
</evidence>
<organism evidence="3 4">
    <name type="scientific">Durusdinium trenchii</name>
    <dbReference type="NCBI Taxonomy" id="1381693"/>
    <lineage>
        <taxon>Eukaryota</taxon>
        <taxon>Sar</taxon>
        <taxon>Alveolata</taxon>
        <taxon>Dinophyceae</taxon>
        <taxon>Suessiales</taxon>
        <taxon>Symbiodiniaceae</taxon>
        <taxon>Durusdinium</taxon>
    </lineage>
</organism>
<sequence length="1852" mass="207972">MWPFWTCCIPKAQHGIRSSSSGAQIVGRSTACEALRFGMALKGKSRMPSKTHSCSELAEGNKKLMEVKQEAEKEEELRKKIQEYERQIERLKAADSTSGNNKEADIEESDTLPATPEEIAALRGERVASASAARAAPKGGAKATAKAKAAKSKPRHKPPREDEVDPNASQAEEEPEPTPKPSHPRKGNGGKKKKKPSTPEESMETPIMSPPPKKTGEGPVPRRLSFKAPDPVQSRQIDALQEDNEKLRMELLAAKAALSGEPTACVPGKPKRPPNPKAKPASSKPKVAAEPDREAGDVSESEEEHPSEAAKKQRLRRLCERKGRGKLHVPEEIHEMWLKGGHTRDQLLELLEESNWDKDTFVSKVFRSKEKVSRKTAKKKRGWYTIEGMRTKLLWSKSYTAGVVKFCEKKGNESLVKKDKYNKNLKKYYVEVDEEDEDMDMEEEKEREEHTMDARCLKSFQPTMNRGKLEQLPDSPAASASGDSDKEAKEAFGPPQEYTNLTKLGDSLLTRSTKVSDLIGNLESEMAAKPDSPDAARGRKSVQGLESATEILEKEYEVIQALKVEVSAMKSFKSKELTEEMKSMLNKVDRQVKATTVACSKVTTAETNARPQPYPYLAHCFADLRTIWPGQGLNDEQKSLKHFAKMIAYGAPCCHVVEFAKSQVSLHPNVSDIFKKFAAVSLKDSERGVHELFQKYGYTAPIRTEHVNLGPGVLSKFPFVKLSSWAQWLFDTGRIWRLFCGCASFESMRAALTEFWRRYRQLHPQHQIFDPDLGLDLSVCIPYYSHQDEGRGYKHQAIWIFSVHGAVGRGTHEYLRREKNLMPIKDMEFGLNFVGSTWGTQFLFATLLRSVTMKCPEAVDTLMQIFARDAAFLARHGLSSGGKRIHMIHLNTKGDLPALAKIAGLCRTFSHVPRAASSKTASDGICHLCQAGQESDRAGRPAYPYEDLSINPGWKTTVEQVPAWTVRPSLLNDALLDPTCVSHFFATDIWHNVQLGLAKHWLANSFVCAIERMDFWPEASVENRFAFLTQGFKQFCQDHHISPHMEEISRSTMGFITSKSCPVGQWSKGSVSTDMMKYLEFFCDQHVLGKTTDEASGTKAINRAMAYMYSAGFWLPRARGVRTAWIYLRSELSGQLMRTGLDHASHLLWEEIDGKHGAMTLCGLNSQQNHLGSAAQDFARRAALGFFLLWLLGLLLSFWHALRQKRVAQNFHRRHPSLAEFALNLEGFPASATDEEQILQFVRQAFGLEDVQVSVCYDYRDRRERVRELWEKVLVDEDVAAGAYHPNLAGSVIGRRGLGLSEEERDEVRRWLDRSKPGGLKNAGSVFVIFSHNYDLHTAERQFPEPTAMQRLTRGKTPLLPHSLTPEFLLSPLHWVDDEGQMHRLTVRDVACEPPEVAWEHLGLDVASVSVRAALAGVAVLVSFGVIAAVVFLPLATYNISYVSQAGSLPTGVMMSVMGILVMTVNWMIGLLHIFVSSKVGFTRRDREGLLIFKAFSTLCFFSFLFNVAITIFPESSAHPMRFLLHPFGEGRAITSMQDISFQVRASVHLFHVLVPGSLFIGYLLFPLQGFVWPAVSTMSFLRFWHSRSFTADLRAREAEKAMEPLGMSLGHDYMGFVVQPLSCSLTLFFASGVAWQTFGCLALWSLFMMPFTRYMHLRAMRRSYFSTNRIDMDALFAWGFPHSQVLAASAFWAARIYSWSLLVVPLAWLAGLAVYHVMLALVVQPLVLPKDCCDSSRPSYDEVRTRRFYDWHNCNPVKVLLSHCVGSKPIPPFEIGKEYLQENCLEWKERAEKLRARGGGLWSLPSEQVDSEICPLMVPEVEDLLQRPVDWIGQASRSFAQSSPGQASVPD</sequence>
<accession>A0ABP0SPD0</accession>
<feature type="transmembrane region" description="Helical" evidence="2">
    <location>
        <begin position="1453"/>
        <end position="1477"/>
    </location>
</feature>
<dbReference type="Proteomes" id="UP001642484">
    <property type="component" value="Unassembled WGS sequence"/>
</dbReference>
<feature type="transmembrane region" description="Helical" evidence="2">
    <location>
        <begin position="1676"/>
        <end position="1695"/>
    </location>
</feature>
<keyword evidence="4" id="KW-1185">Reference proteome</keyword>
<proteinExistence type="predicted"/>
<feature type="compositionally biased region" description="Basic and acidic residues" evidence="1">
    <location>
        <begin position="304"/>
        <end position="316"/>
    </location>
</feature>
<feature type="compositionally biased region" description="Basic residues" evidence="1">
    <location>
        <begin position="182"/>
        <end position="196"/>
    </location>
</feature>
<feature type="region of interest" description="Disordered" evidence="1">
    <location>
        <begin position="258"/>
        <end position="316"/>
    </location>
</feature>
<reference evidence="3 4" key="1">
    <citation type="submission" date="2024-02" db="EMBL/GenBank/DDBJ databases">
        <authorList>
            <person name="Chen Y."/>
            <person name="Shah S."/>
            <person name="Dougan E. K."/>
            <person name="Thang M."/>
            <person name="Chan C."/>
        </authorList>
    </citation>
    <scope>NUCLEOTIDE SEQUENCE [LARGE SCALE GENOMIC DNA]</scope>
</reference>
<keyword evidence="2" id="KW-0472">Membrane</keyword>
<gene>
    <name evidence="3" type="ORF">CCMP2556_LOCUS52827</name>
</gene>
<feature type="transmembrane region" description="Helical" evidence="2">
    <location>
        <begin position="1182"/>
        <end position="1202"/>
    </location>
</feature>
<evidence type="ECO:0000256" key="2">
    <source>
        <dbReference type="SAM" id="Phobius"/>
    </source>
</evidence>
<feature type="region of interest" description="Disordered" evidence="1">
    <location>
        <begin position="130"/>
        <end position="243"/>
    </location>
</feature>
<evidence type="ECO:0000313" key="3">
    <source>
        <dbReference type="EMBL" id="CAK9114231.1"/>
    </source>
</evidence>
<dbReference type="EMBL" id="CAXAMN010027972">
    <property type="protein sequence ID" value="CAK9114231.1"/>
    <property type="molecule type" value="Genomic_DNA"/>
</dbReference>
<feature type="compositionally biased region" description="Low complexity" evidence="1">
    <location>
        <begin position="130"/>
        <end position="147"/>
    </location>
</feature>
<feature type="compositionally biased region" description="Basic and acidic residues" evidence="1">
    <location>
        <begin position="447"/>
        <end position="456"/>
    </location>
</feature>
<feature type="compositionally biased region" description="Acidic residues" evidence="1">
    <location>
        <begin position="434"/>
        <end position="446"/>
    </location>
</feature>
<feature type="transmembrane region" description="Helical" evidence="2">
    <location>
        <begin position="1707"/>
        <end position="1729"/>
    </location>
</feature>
<feature type="transmembrane region" description="Helical" evidence="2">
    <location>
        <begin position="1413"/>
        <end position="1433"/>
    </location>
</feature>
<protein>
    <submittedName>
        <fullName evidence="3">Uncharacterized protein</fullName>
    </submittedName>
</protein>
<evidence type="ECO:0000256" key="1">
    <source>
        <dbReference type="SAM" id="MobiDB-lite"/>
    </source>
</evidence>
<feature type="region of interest" description="Disordered" evidence="1">
    <location>
        <begin position="91"/>
        <end position="114"/>
    </location>
</feature>
<feature type="compositionally biased region" description="Low complexity" evidence="1">
    <location>
        <begin position="473"/>
        <end position="482"/>
    </location>
</feature>